<dbReference type="Proteomes" id="UP001141552">
    <property type="component" value="Unassembled WGS sequence"/>
</dbReference>
<dbReference type="PANTHER" id="PTHR35546:SF130">
    <property type="entry name" value="EXPRESSED PROTEIN"/>
    <property type="match status" value="1"/>
</dbReference>
<accession>A0A9Q0JBT0</accession>
<name>A0A9Q0JBT0_9ROSI</name>
<evidence type="ECO:0000313" key="3">
    <source>
        <dbReference type="EMBL" id="KAJ4835035.1"/>
    </source>
</evidence>
<reference evidence="3" key="2">
    <citation type="journal article" date="2023" name="Plants (Basel)">
        <title>Annotation of the Turnera subulata (Passifloraceae) Draft Genome Reveals the S-Locus Evolved after the Divergence of Turneroideae from Passifloroideae in a Stepwise Manner.</title>
        <authorList>
            <person name="Henning P.M."/>
            <person name="Roalson E.H."/>
            <person name="Mir W."/>
            <person name="McCubbin A.G."/>
            <person name="Shore J.S."/>
        </authorList>
    </citation>
    <scope>NUCLEOTIDE SEQUENCE</scope>
    <source>
        <strain evidence="3">F60SS</strain>
    </source>
</reference>
<feature type="compositionally biased region" description="Polar residues" evidence="1">
    <location>
        <begin position="15"/>
        <end position="28"/>
    </location>
</feature>
<organism evidence="3 4">
    <name type="scientific">Turnera subulata</name>
    <dbReference type="NCBI Taxonomy" id="218843"/>
    <lineage>
        <taxon>Eukaryota</taxon>
        <taxon>Viridiplantae</taxon>
        <taxon>Streptophyta</taxon>
        <taxon>Embryophyta</taxon>
        <taxon>Tracheophyta</taxon>
        <taxon>Spermatophyta</taxon>
        <taxon>Magnoliopsida</taxon>
        <taxon>eudicotyledons</taxon>
        <taxon>Gunneridae</taxon>
        <taxon>Pentapetalae</taxon>
        <taxon>rosids</taxon>
        <taxon>fabids</taxon>
        <taxon>Malpighiales</taxon>
        <taxon>Passifloraceae</taxon>
        <taxon>Turnera</taxon>
    </lineage>
</organism>
<dbReference type="PANTHER" id="PTHR35546">
    <property type="entry name" value="F-BOX PROTEIN INTERACTION DOMAIN PROTEIN-RELATED"/>
    <property type="match status" value="1"/>
</dbReference>
<evidence type="ECO:0000259" key="2">
    <source>
        <dbReference type="SMART" id="SM00256"/>
    </source>
</evidence>
<dbReference type="InterPro" id="IPR001810">
    <property type="entry name" value="F-box_dom"/>
</dbReference>
<reference evidence="3" key="1">
    <citation type="submission" date="2022-02" db="EMBL/GenBank/DDBJ databases">
        <authorList>
            <person name="Henning P.M."/>
            <person name="McCubbin A.G."/>
            <person name="Shore J.S."/>
        </authorList>
    </citation>
    <scope>NUCLEOTIDE SEQUENCE</scope>
    <source>
        <strain evidence="3">F60SS</strain>
        <tissue evidence="3">Leaves</tissue>
    </source>
</reference>
<feature type="region of interest" description="Disordered" evidence="1">
    <location>
        <begin position="1"/>
        <end position="28"/>
    </location>
</feature>
<keyword evidence="4" id="KW-1185">Reference proteome</keyword>
<evidence type="ECO:0000256" key="1">
    <source>
        <dbReference type="SAM" id="MobiDB-lite"/>
    </source>
</evidence>
<gene>
    <name evidence="3" type="ORF">Tsubulata_048265</name>
</gene>
<proteinExistence type="predicted"/>
<dbReference type="SUPFAM" id="SSF81383">
    <property type="entry name" value="F-box domain"/>
    <property type="match status" value="1"/>
</dbReference>
<evidence type="ECO:0000313" key="4">
    <source>
        <dbReference type="Proteomes" id="UP001141552"/>
    </source>
</evidence>
<dbReference type="Pfam" id="PF00646">
    <property type="entry name" value="F-box"/>
    <property type="match status" value="1"/>
</dbReference>
<dbReference type="OrthoDB" id="1157305at2759"/>
<dbReference type="InterPro" id="IPR055290">
    <property type="entry name" value="At3g26010-like"/>
</dbReference>
<feature type="domain" description="F-box" evidence="2">
    <location>
        <begin position="35"/>
        <end position="76"/>
    </location>
</feature>
<dbReference type="SMART" id="SM00256">
    <property type="entry name" value="FBOX"/>
    <property type="match status" value="1"/>
</dbReference>
<dbReference type="EMBL" id="JAKUCV010004538">
    <property type="protein sequence ID" value="KAJ4835035.1"/>
    <property type="molecule type" value="Genomic_DNA"/>
</dbReference>
<dbReference type="InterPro" id="IPR036047">
    <property type="entry name" value="F-box-like_dom_sf"/>
</dbReference>
<sequence length="438" mass="50985">MGKKPTKKEMAHDNASAQPKSGHQSSTVLSPINDLDEHLLTEILKRLPSAREATACKLVSKNWCSLITTPYFVSRFVDHYRKCHPMEPTRYSLFCASAWYPLYSGSKRLVNDEHVYDHEPSKKRVSFSSLLKFLSFRNRRRPRVPPSRRSELITSYHDLVLCSRNEYDCDFYYIVNPSTKVRLPLPPFTRAKSWVLVGLVYDNQKQSFRVARIEERYDHQYRFLSKKKNDHQYKSYRVEMFCSEVNKWSKMVLVPPSPIRFGYGLHAFSWNCFMHWLSLDNKTFAYNPYNPSKCYVISNPPSNDPQIGYQSKAQYSCLGGCQGSIVLCRMLFDECAAKIWELTDYEAGQWILKHCVSLPNQGCIPADFEKLFVDPNDNQILYFMFYKQVCVWNLGKEVVEPVNGAKSYNVVTLPYYRGVHVIVDPIWPTCPALYHDTP</sequence>
<comment type="caution">
    <text evidence="3">The sequence shown here is derived from an EMBL/GenBank/DDBJ whole genome shotgun (WGS) entry which is preliminary data.</text>
</comment>
<protein>
    <recommendedName>
        <fullName evidence="2">F-box domain-containing protein</fullName>
    </recommendedName>
</protein>
<dbReference type="AlphaFoldDB" id="A0A9Q0JBT0"/>